<name>A0ABV8PV45_9BACT</name>
<keyword evidence="2" id="KW-1185">Reference proteome</keyword>
<gene>
    <name evidence="1" type="ORF">ACFOW1_04440</name>
</gene>
<evidence type="ECO:0000313" key="1">
    <source>
        <dbReference type="EMBL" id="MFC4231125.1"/>
    </source>
</evidence>
<protein>
    <submittedName>
        <fullName evidence="1">Uncharacterized protein</fullName>
    </submittedName>
</protein>
<dbReference type="EMBL" id="JBHSDC010000003">
    <property type="protein sequence ID" value="MFC4231125.1"/>
    <property type="molecule type" value="Genomic_DNA"/>
</dbReference>
<sequence>MNILVFKTNIEDKKQLKYLSPHLKLIDGILAWNVDLHDCDRVLRIEAEQLHPNTVVTVLNNAGYYCAELVD</sequence>
<dbReference type="RefSeq" id="WP_379012512.1">
    <property type="nucleotide sequence ID" value="NZ_JBHSDC010000003.1"/>
</dbReference>
<evidence type="ECO:0000313" key="2">
    <source>
        <dbReference type="Proteomes" id="UP001595906"/>
    </source>
</evidence>
<organism evidence="1 2">
    <name type="scientific">Parasediminibacterium paludis</name>
    <dbReference type="NCBI Taxonomy" id="908966"/>
    <lineage>
        <taxon>Bacteria</taxon>
        <taxon>Pseudomonadati</taxon>
        <taxon>Bacteroidota</taxon>
        <taxon>Chitinophagia</taxon>
        <taxon>Chitinophagales</taxon>
        <taxon>Chitinophagaceae</taxon>
        <taxon>Parasediminibacterium</taxon>
    </lineage>
</organism>
<proteinExistence type="predicted"/>
<dbReference type="Proteomes" id="UP001595906">
    <property type="component" value="Unassembled WGS sequence"/>
</dbReference>
<accession>A0ABV8PV45</accession>
<reference evidence="2" key="1">
    <citation type="journal article" date="2019" name="Int. J. Syst. Evol. Microbiol.">
        <title>The Global Catalogue of Microorganisms (GCM) 10K type strain sequencing project: providing services to taxonomists for standard genome sequencing and annotation.</title>
        <authorList>
            <consortium name="The Broad Institute Genomics Platform"/>
            <consortium name="The Broad Institute Genome Sequencing Center for Infectious Disease"/>
            <person name="Wu L."/>
            <person name="Ma J."/>
        </authorList>
    </citation>
    <scope>NUCLEOTIDE SEQUENCE [LARGE SCALE GENOMIC DNA]</scope>
    <source>
        <strain evidence="2">CECT 8010</strain>
    </source>
</reference>
<comment type="caution">
    <text evidence="1">The sequence shown here is derived from an EMBL/GenBank/DDBJ whole genome shotgun (WGS) entry which is preliminary data.</text>
</comment>